<accession>A0A8K1H4S3</accession>
<keyword evidence="8" id="KW-0999">Mitochondrion inner membrane</keyword>
<keyword evidence="10" id="KW-0496">Mitochondrion</keyword>
<name>A0A8K1H4S3_RUDPH</name>
<feature type="region of interest" description="Disordered" evidence="13">
    <location>
        <begin position="133"/>
        <end position="152"/>
    </location>
</feature>
<evidence type="ECO:0000256" key="3">
    <source>
        <dbReference type="ARBA" id="ARBA00004637"/>
    </source>
</evidence>
<evidence type="ECO:0000256" key="12">
    <source>
        <dbReference type="ARBA" id="ARBA00023157"/>
    </source>
</evidence>
<evidence type="ECO:0000313" key="14">
    <source>
        <dbReference type="EMBL" id="UBB59481.1"/>
    </source>
</evidence>
<sequence length="152" mass="18505">MEWLSQKWKEFWPDKRQPIPCRGYWYGAPCIDPDSTPTFDPMLGFPNGRKERQMHMTLEEMIETRIPAEHRNYCAHKYVDVMKCYRDVPYRQRLFKKACEPVWDEYKHCRYGLEVMQFKEFERERRLRARQKRRIAKGLEPDPNESANAEAL</sequence>
<feature type="non-terminal residue" evidence="14">
    <location>
        <position position="152"/>
    </location>
</feature>
<evidence type="ECO:0000256" key="5">
    <source>
        <dbReference type="ARBA" id="ARBA00018677"/>
    </source>
</evidence>
<evidence type="ECO:0000256" key="2">
    <source>
        <dbReference type="ARBA" id="ARBA00004569"/>
    </source>
</evidence>
<dbReference type="PANTHER" id="PTHR20900:SF0">
    <property type="entry name" value="NADH DEHYDROGENASE [UBIQUINONE] 1 BETA SUBCOMPLEX SUBUNIT 7"/>
    <property type="match status" value="1"/>
</dbReference>
<evidence type="ECO:0000256" key="1">
    <source>
        <dbReference type="ARBA" id="ARBA00003195"/>
    </source>
</evidence>
<dbReference type="EMBL" id="MW261569">
    <property type="protein sequence ID" value="UBB59481.1"/>
    <property type="molecule type" value="mRNA"/>
</dbReference>
<comment type="subcellular location">
    <subcellularLocation>
        <location evidence="3">Mitochondrion inner membrane</location>
        <topology evidence="3">Peripheral membrane protein</topology>
    </subcellularLocation>
    <subcellularLocation>
        <location evidence="2">Mitochondrion intermembrane space</location>
    </subcellularLocation>
</comment>
<evidence type="ECO:0000256" key="4">
    <source>
        <dbReference type="ARBA" id="ARBA00008006"/>
    </source>
</evidence>
<dbReference type="InterPro" id="IPR008698">
    <property type="entry name" value="NDUB7"/>
</dbReference>
<comment type="similarity">
    <text evidence="4">Belongs to the complex I NDUFB7 subunit family.</text>
</comment>
<protein>
    <recommendedName>
        <fullName evidence="5">NADH dehydrogenase [ubiquinone] 1 beta subcomplex subunit 7</fullName>
    </recommendedName>
</protein>
<gene>
    <name evidence="14" type="primary">NDUB7</name>
</gene>
<reference evidence="14" key="1">
    <citation type="journal article" date="2021" name="J. Evol. Biol.">
        <title>Relaxed selection on male mitochondrial genes in DUI bivalves eases the need for mitonuclear coevolution.</title>
        <authorList>
            <person name="Maeda G.P."/>
            <person name="Iannello M."/>
            <person name="McConie H.J."/>
            <person name="Ghiselli F."/>
            <person name="Havird J.C."/>
        </authorList>
    </citation>
    <scope>NUCLEOTIDE SEQUENCE</scope>
</reference>
<dbReference type="GO" id="GO:0005743">
    <property type="term" value="C:mitochondrial inner membrane"/>
    <property type="evidence" value="ECO:0007669"/>
    <property type="project" value="UniProtKB-SubCell"/>
</dbReference>
<evidence type="ECO:0000256" key="7">
    <source>
        <dbReference type="ARBA" id="ARBA00022660"/>
    </source>
</evidence>
<comment type="function">
    <text evidence="1">Accessory subunit of the mitochondrial membrane respiratory chain NADH dehydrogenase (Complex I), that is believed not to be involved in catalysis. Complex I functions in the transfer of electrons from NADH to the respiratory chain. The immediate electron acceptor for the enzyme is believed to be ubiquinone.</text>
</comment>
<keyword evidence="6" id="KW-0813">Transport</keyword>
<keyword evidence="11" id="KW-0472">Membrane</keyword>
<keyword evidence="12" id="KW-1015">Disulfide bond</keyword>
<keyword evidence="14" id="KW-0830">Ubiquinone</keyword>
<evidence type="ECO:0000256" key="11">
    <source>
        <dbReference type="ARBA" id="ARBA00023136"/>
    </source>
</evidence>
<keyword evidence="7" id="KW-0679">Respiratory chain</keyword>
<proteinExistence type="evidence at transcript level"/>
<organism evidence="14">
    <name type="scientific">Ruditapes philippinarum</name>
    <name type="common">Japanese carpet shell</name>
    <name type="synonym">Venerupis philippinarum</name>
    <dbReference type="NCBI Taxonomy" id="129788"/>
    <lineage>
        <taxon>Eukaryota</taxon>
        <taxon>Metazoa</taxon>
        <taxon>Spiralia</taxon>
        <taxon>Lophotrochozoa</taxon>
        <taxon>Mollusca</taxon>
        <taxon>Bivalvia</taxon>
        <taxon>Autobranchia</taxon>
        <taxon>Heteroconchia</taxon>
        <taxon>Euheterodonta</taxon>
        <taxon>Imparidentia</taxon>
        <taxon>Neoheterodontei</taxon>
        <taxon>Venerida</taxon>
        <taxon>Veneroidea</taxon>
        <taxon>Veneridae</taxon>
        <taxon>Ruditapes</taxon>
    </lineage>
</organism>
<keyword evidence="9" id="KW-0249">Electron transport</keyword>
<evidence type="ECO:0000256" key="9">
    <source>
        <dbReference type="ARBA" id="ARBA00022982"/>
    </source>
</evidence>
<evidence type="ECO:0000256" key="13">
    <source>
        <dbReference type="SAM" id="MobiDB-lite"/>
    </source>
</evidence>
<dbReference type="Pfam" id="PF05676">
    <property type="entry name" value="NDUF_B7"/>
    <property type="match status" value="1"/>
</dbReference>
<evidence type="ECO:0000256" key="10">
    <source>
        <dbReference type="ARBA" id="ARBA00023128"/>
    </source>
</evidence>
<dbReference type="GO" id="GO:0005758">
    <property type="term" value="C:mitochondrial intermembrane space"/>
    <property type="evidence" value="ECO:0007669"/>
    <property type="project" value="UniProtKB-SubCell"/>
</dbReference>
<evidence type="ECO:0000256" key="6">
    <source>
        <dbReference type="ARBA" id="ARBA00022448"/>
    </source>
</evidence>
<dbReference type="PANTHER" id="PTHR20900">
    <property type="entry name" value="NADH:UBIQUINONE OXIDOREDUCTASE B18-LIKE SUBUNIT"/>
    <property type="match status" value="1"/>
</dbReference>
<dbReference type="AlphaFoldDB" id="A0A8K1H4S3"/>
<evidence type="ECO:0000256" key="8">
    <source>
        <dbReference type="ARBA" id="ARBA00022792"/>
    </source>
</evidence>